<keyword evidence="4 7" id="KW-0812">Transmembrane</keyword>
<gene>
    <name evidence="10" type="ORF">OHA22_15090</name>
</gene>
<dbReference type="InterPro" id="IPR000515">
    <property type="entry name" value="MetI-like"/>
</dbReference>
<evidence type="ECO:0000256" key="6">
    <source>
        <dbReference type="ARBA" id="ARBA00023136"/>
    </source>
</evidence>
<dbReference type="CDD" id="cd06261">
    <property type="entry name" value="TM_PBP2"/>
    <property type="match status" value="1"/>
</dbReference>
<reference evidence="10" key="1">
    <citation type="submission" date="2022-10" db="EMBL/GenBank/DDBJ databases">
        <title>The complete genomes of actinobacterial strains from the NBC collection.</title>
        <authorList>
            <person name="Joergensen T.S."/>
            <person name="Alvarez Arevalo M."/>
            <person name="Sterndorff E.B."/>
            <person name="Faurdal D."/>
            <person name="Vuksanovic O."/>
            <person name="Mourched A.-S."/>
            <person name="Charusanti P."/>
            <person name="Shaw S."/>
            <person name="Blin K."/>
            <person name="Weber T."/>
        </authorList>
    </citation>
    <scope>NUCLEOTIDE SEQUENCE</scope>
    <source>
        <strain evidence="10">NBC_00093</strain>
    </source>
</reference>
<evidence type="ECO:0000256" key="1">
    <source>
        <dbReference type="ARBA" id="ARBA00004651"/>
    </source>
</evidence>
<feature type="transmembrane region" description="Helical" evidence="7">
    <location>
        <begin position="210"/>
        <end position="229"/>
    </location>
</feature>
<feature type="transmembrane region" description="Helical" evidence="7">
    <location>
        <begin position="100"/>
        <end position="118"/>
    </location>
</feature>
<comment type="subcellular location">
    <subcellularLocation>
        <location evidence="1 7">Cell membrane</location>
        <topology evidence="1 7">Multi-pass membrane protein</topology>
    </subcellularLocation>
</comment>
<dbReference type="InterPro" id="IPR050366">
    <property type="entry name" value="BP-dependent_transpt_permease"/>
</dbReference>
<name>A0AAU1ZX91_9ACTN</name>
<dbReference type="GO" id="GO:0055085">
    <property type="term" value="P:transmembrane transport"/>
    <property type="evidence" value="ECO:0007669"/>
    <property type="project" value="InterPro"/>
</dbReference>
<evidence type="ECO:0000256" key="3">
    <source>
        <dbReference type="ARBA" id="ARBA00022475"/>
    </source>
</evidence>
<dbReference type="PROSITE" id="PS50928">
    <property type="entry name" value="ABC_TM1"/>
    <property type="match status" value="1"/>
</dbReference>
<dbReference type="PANTHER" id="PTHR43386:SF1">
    <property type="entry name" value="D,D-DIPEPTIDE TRANSPORT SYSTEM PERMEASE PROTEIN DDPC-RELATED"/>
    <property type="match status" value="1"/>
</dbReference>
<keyword evidence="6 7" id="KW-0472">Membrane</keyword>
<comment type="similarity">
    <text evidence="7">Belongs to the binding-protein-dependent transport system permease family.</text>
</comment>
<dbReference type="Gene3D" id="1.10.3720.10">
    <property type="entry name" value="MetI-like"/>
    <property type="match status" value="1"/>
</dbReference>
<dbReference type="InterPro" id="IPR035906">
    <property type="entry name" value="MetI-like_sf"/>
</dbReference>
<keyword evidence="2 7" id="KW-0813">Transport</keyword>
<sequence length="349" mass="38458">MTSPAKAEGSGPSIALDPELDTKPEPAKAAKSLEGRSPGQLMWLRFKRDRTGVICAVVVIFYFVIALAAPLLTKLSGTNPYTLYGQDPTYTDTSPVLDDFGLPLGYFGGVSGTHWFGVEPQYGRDLFAMLMYGMRTSLFMALAVTVLVMVTGVLIGMIGGYFGGRVDYWVGRVTDFFLSFPSQLFFIAFMPVVTAFFVDPREETPTYFRALAILIVLWVLGWMGMARLVRSTVLSLREREFVEAAKVSGASPWRIVRKEILPNVVSPILVQFTYQLPSTILTIAFLSFAGVGFVEPTPDWGRLFAAASDYAKQDPAFMFFPGTALVIFVLCFNLLGDSVRDAFDPKSGR</sequence>
<keyword evidence="5 7" id="KW-1133">Transmembrane helix</keyword>
<protein>
    <submittedName>
        <fullName evidence="10">ABC transporter permease</fullName>
    </submittedName>
</protein>
<feature type="region of interest" description="Disordered" evidence="8">
    <location>
        <begin position="1"/>
        <end position="33"/>
    </location>
</feature>
<dbReference type="InterPro" id="IPR025966">
    <property type="entry name" value="OppC_N"/>
</dbReference>
<organism evidence="10">
    <name type="scientific">Streptomyces sp. NBC_00093</name>
    <dbReference type="NCBI Taxonomy" id="2975649"/>
    <lineage>
        <taxon>Bacteria</taxon>
        <taxon>Bacillati</taxon>
        <taxon>Actinomycetota</taxon>
        <taxon>Actinomycetes</taxon>
        <taxon>Kitasatosporales</taxon>
        <taxon>Streptomycetaceae</taxon>
        <taxon>Streptomyces</taxon>
    </lineage>
</organism>
<evidence type="ECO:0000256" key="7">
    <source>
        <dbReference type="RuleBase" id="RU363032"/>
    </source>
</evidence>
<dbReference type="Pfam" id="PF00528">
    <property type="entry name" value="BPD_transp_1"/>
    <property type="match status" value="1"/>
</dbReference>
<feature type="transmembrane region" description="Helical" evidence="7">
    <location>
        <begin position="138"/>
        <end position="164"/>
    </location>
</feature>
<evidence type="ECO:0000313" key="10">
    <source>
        <dbReference type="EMBL" id="WTT16754.1"/>
    </source>
</evidence>
<accession>A0AAU1ZX91</accession>
<feature type="domain" description="ABC transmembrane type-1" evidence="9">
    <location>
        <begin position="134"/>
        <end position="336"/>
    </location>
</feature>
<evidence type="ECO:0000256" key="5">
    <source>
        <dbReference type="ARBA" id="ARBA00022989"/>
    </source>
</evidence>
<dbReference type="PANTHER" id="PTHR43386">
    <property type="entry name" value="OLIGOPEPTIDE TRANSPORT SYSTEM PERMEASE PROTEIN APPC"/>
    <property type="match status" value="1"/>
</dbReference>
<feature type="transmembrane region" description="Helical" evidence="7">
    <location>
        <begin position="176"/>
        <end position="198"/>
    </location>
</feature>
<evidence type="ECO:0000256" key="8">
    <source>
        <dbReference type="SAM" id="MobiDB-lite"/>
    </source>
</evidence>
<dbReference type="GO" id="GO:0005886">
    <property type="term" value="C:plasma membrane"/>
    <property type="evidence" value="ECO:0007669"/>
    <property type="project" value="UniProtKB-SubCell"/>
</dbReference>
<evidence type="ECO:0000259" key="9">
    <source>
        <dbReference type="PROSITE" id="PS50928"/>
    </source>
</evidence>
<dbReference type="EMBL" id="CP108222">
    <property type="protein sequence ID" value="WTT16754.1"/>
    <property type="molecule type" value="Genomic_DNA"/>
</dbReference>
<dbReference type="AlphaFoldDB" id="A0AAU1ZX91"/>
<dbReference type="Pfam" id="PF12911">
    <property type="entry name" value="OppC_N"/>
    <property type="match status" value="1"/>
</dbReference>
<evidence type="ECO:0000256" key="2">
    <source>
        <dbReference type="ARBA" id="ARBA00022448"/>
    </source>
</evidence>
<feature type="transmembrane region" description="Helical" evidence="7">
    <location>
        <begin position="51"/>
        <end position="72"/>
    </location>
</feature>
<evidence type="ECO:0000256" key="4">
    <source>
        <dbReference type="ARBA" id="ARBA00022692"/>
    </source>
</evidence>
<dbReference type="SUPFAM" id="SSF161098">
    <property type="entry name" value="MetI-like"/>
    <property type="match status" value="1"/>
</dbReference>
<keyword evidence="3" id="KW-1003">Cell membrane</keyword>
<proteinExistence type="inferred from homology"/>
<feature type="transmembrane region" description="Helical" evidence="7">
    <location>
        <begin position="272"/>
        <end position="294"/>
    </location>
</feature>
<feature type="compositionally biased region" description="Basic and acidic residues" evidence="8">
    <location>
        <begin position="20"/>
        <end position="33"/>
    </location>
</feature>
<feature type="transmembrane region" description="Helical" evidence="7">
    <location>
        <begin position="315"/>
        <end position="335"/>
    </location>
</feature>